<organism evidence="1 2">
    <name type="scientific">Nocardioides imazamoxiresistens</name>
    <dbReference type="NCBI Taxonomy" id="3231893"/>
    <lineage>
        <taxon>Bacteria</taxon>
        <taxon>Bacillati</taxon>
        <taxon>Actinomycetota</taxon>
        <taxon>Actinomycetes</taxon>
        <taxon>Propionibacteriales</taxon>
        <taxon>Nocardioidaceae</taxon>
        <taxon>Nocardioides</taxon>
    </lineage>
</organism>
<dbReference type="Pfam" id="PF20347">
    <property type="entry name" value="DUF6642"/>
    <property type="match status" value="1"/>
</dbReference>
<sequence length="195" mass="22263">MAANGIFCLEGEWDTDLRRRHSVEPVLEFLERMRETRYVHRDVATTTELAYYLDQWGQARYDDYQVLFLATHGDLGTLSWSRKHTTSLADLADLMPSNTQHCYVYLGSCLTLFAEAEAKKFVARTGVSALMGYREEVGFISGAAFELILLSYVANHRSYPKRLFDDLMATHGGLARLHDFTMVTRRSVLSSKDHP</sequence>
<evidence type="ECO:0008006" key="3">
    <source>
        <dbReference type="Google" id="ProtNLM"/>
    </source>
</evidence>
<accession>A0ABU3PQV5</accession>
<reference evidence="1 2" key="1">
    <citation type="submission" date="2023-08" db="EMBL/GenBank/DDBJ databases">
        <title>Nocardioides seae sp. nov., a bacterium isolated from a soil.</title>
        <authorList>
            <person name="Wang X."/>
        </authorList>
    </citation>
    <scope>NUCLEOTIDE SEQUENCE [LARGE SCALE GENOMIC DNA]</scope>
    <source>
        <strain evidence="1 2">YZH12</strain>
    </source>
</reference>
<dbReference type="EMBL" id="JAVYII010000001">
    <property type="protein sequence ID" value="MDT9591610.1"/>
    <property type="molecule type" value="Genomic_DNA"/>
</dbReference>
<name>A0ABU3PQV5_9ACTN</name>
<dbReference type="RefSeq" id="WP_315730570.1">
    <property type="nucleotide sequence ID" value="NZ_JAVYII010000001.1"/>
</dbReference>
<proteinExistence type="predicted"/>
<dbReference type="InterPro" id="IPR046584">
    <property type="entry name" value="DUF6642"/>
</dbReference>
<comment type="caution">
    <text evidence="1">The sequence shown here is derived from an EMBL/GenBank/DDBJ whole genome shotgun (WGS) entry which is preliminary data.</text>
</comment>
<evidence type="ECO:0000313" key="2">
    <source>
        <dbReference type="Proteomes" id="UP001268542"/>
    </source>
</evidence>
<protein>
    <recommendedName>
        <fullName evidence="3">CHAT domain-containing protein</fullName>
    </recommendedName>
</protein>
<dbReference type="Proteomes" id="UP001268542">
    <property type="component" value="Unassembled WGS sequence"/>
</dbReference>
<gene>
    <name evidence="1" type="ORF">RDV89_00930</name>
</gene>
<evidence type="ECO:0000313" key="1">
    <source>
        <dbReference type="EMBL" id="MDT9591610.1"/>
    </source>
</evidence>
<keyword evidence="2" id="KW-1185">Reference proteome</keyword>